<feature type="transmembrane region" description="Helical" evidence="8">
    <location>
        <begin position="256"/>
        <end position="277"/>
    </location>
</feature>
<evidence type="ECO:0000256" key="4">
    <source>
        <dbReference type="ARBA" id="ARBA00022475"/>
    </source>
</evidence>
<evidence type="ECO:0000256" key="5">
    <source>
        <dbReference type="ARBA" id="ARBA00022692"/>
    </source>
</evidence>
<comment type="similarity">
    <text evidence="2">Belongs to the auxin efflux carrier (TC 2.A.69) family.</text>
</comment>
<evidence type="ECO:0000313" key="9">
    <source>
        <dbReference type="EMBL" id="WZL69081.1"/>
    </source>
</evidence>
<keyword evidence="3" id="KW-0813">Transport</keyword>
<evidence type="ECO:0000256" key="3">
    <source>
        <dbReference type="ARBA" id="ARBA00022448"/>
    </source>
</evidence>
<dbReference type="Pfam" id="PF03547">
    <property type="entry name" value="Mem_trans"/>
    <property type="match status" value="2"/>
</dbReference>
<accession>A0ABZ2Y178</accession>
<keyword evidence="5 8" id="KW-0812">Transmembrane</keyword>
<proteinExistence type="inferred from homology"/>
<keyword evidence="10" id="KW-1185">Reference proteome</keyword>
<feature type="transmembrane region" description="Helical" evidence="8">
    <location>
        <begin position="126"/>
        <end position="147"/>
    </location>
</feature>
<feature type="transmembrane region" description="Helical" evidence="8">
    <location>
        <begin position="159"/>
        <end position="177"/>
    </location>
</feature>
<keyword evidence="6 8" id="KW-1133">Transmembrane helix</keyword>
<evidence type="ECO:0000256" key="8">
    <source>
        <dbReference type="SAM" id="Phobius"/>
    </source>
</evidence>
<evidence type="ECO:0000256" key="7">
    <source>
        <dbReference type="ARBA" id="ARBA00023136"/>
    </source>
</evidence>
<comment type="subcellular location">
    <subcellularLocation>
        <location evidence="1">Cell membrane</location>
        <topology evidence="1">Multi-pass membrane protein</topology>
    </subcellularLocation>
</comment>
<feature type="transmembrane region" description="Helical" evidence="8">
    <location>
        <begin position="222"/>
        <end position="244"/>
    </location>
</feature>
<feature type="transmembrane region" description="Helical" evidence="8">
    <location>
        <begin position="37"/>
        <end position="56"/>
    </location>
</feature>
<dbReference type="InterPro" id="IPR038770">
    <property type="entry name" value="Na+/solute_symporter_sf"/>
</dbReference>
<feature type="transmembrane region" description="Helical" evidence="8">
    <location>
        <begin position="289"/>
        <end position="311"/>
    </location>
</feature>
<evidence type="ECO:0000313" key="10">
    <source>
        <dbReference type="Proteomes" id="UP001486565"/>
    </source>
</evidence>
<name>A0ABZ2Y178_9FIRM</name>
<feature type="transmembrane region" description="Helical" evidence="8">
    <location>
        <begin position="6"/>
        <end position="25"/>
    </location>
</feature>
<dbReference type="Proteomes" id="UP001486565">
    <property type="component" value="Chromosome"/>
</dbReference>
<reference evidence="9 10" key="1">
    <citation type="submission" date="2023-03" db="EMBL/GenBank/DDBJ databases">
        <title>Novel Species.</title>
        <authorList>
            <person name="Ma S."/>
        </authorList>
    </citation>
    <scope>NUCLEOTIDE SEQUENCE [LARGE SCALE GENOMIC DNA]</scope>
    <source>
        <strain evidence="9 10">LIND6LT2</strain>
    </source>
</reference>
<dbReference type="RefSeq" id="WP_341876084.1">
    <property type="nucleotide sequence ID" value="NZ_CP121687.1"/>
</dbReference>
<sequence>MAEALLVGRQVLLIFLYVLIGIFCVKKKIITSESGKEFSKFIVTVIMVCLIIKSYIRPMETEHLLGIVLAIALAALFHIIAIIASTFLIKEREDVRYRIERMGIVYSNCGFMGIPLIYAAVGDIGIFYAVAYISIFNIVLWSHGVMMLSGEKKFNIKSVLINPALIAFTIGFIIYTTQIPIPNMIVDTLGSIADMNTPLAMITTGVFLANIDLKSTFANKRIYYVTALRLIILPMIMLTLIKVLGVSSWMSGASNVVMANVIGCACPAAASITLFPVKYGMDGEYGAQIIAVSTLLSIISIPVFTFITNIWL</sequence>
<organism evidence="9 10">
    <name type="scientific">Defluviitalea saccharophila</name>
    <dbReference type="NCBI Taxonomy" id="879970"/>
    <lineage>
        <taxon>Bacteria</taxon>
        <taxon>Bacillati</taxon>
        <taxon>Bacillota</taxon>
        <taxon>Clostridia</taxon>
        <taxon>Lachnospirales</taxon>
        <taxon>Defluviitaleaceae</taxon>
        <taxon>Defluviitalea</taxon>
    </lineage>
</organism>
<feature type="transmembrane region" description="Helical" evidence="8">
    <location>
        <begin position="101"/>
        <end position="120"/>
    </location>
</feature>
<feature type="transmembrane region" description="Helical" evidence="8">
    <location>
        <begin position="189"/>
        <end position="210"/>
    </location>
</feature>
<evidence type="ECO:0000256" key="2">
    <source>
        <dbReference type="ARBA" id="ARBA00010145"/>
    </source>
</evidence>
<keyword evidence="7 8" id="KW-0472">Membrane</keyword>
<dbReference type="PANTHER" id="PTHR36838">
    <property type="entry name" value="AUXIN EFFLUX CARRIER FAMILY PROTEIN"/>
    <property type="match status" value="1"/>
</dbReference>
<feature type="transmembrane region" description="Helical" evidence="8">
    <location>
        <begin position="68"/>
        <end position="89"/>
    </location>
</feature>
<dbReference type="EMBL" id="CP121687">
    <property type="protein sequence ID" value="WZL69081.1"/>
    <property type="molecule type" value="Genomic_DNA"/>
</dbReference>
<evidence type="ECO:0000256" key="6">
    <source>
        <dbReference type="ARBA" id="ARBA00022989"/>
    </source>
</evidence>
<evidence type="ECO:0000256" key="1">
    <source>
        <dbReference type="ARBA" id="ARBA00004651"/>
    </source>
</evidence>
<dbReference type="InterPro" id="IPR004776">
    <property type="entry name" value="Mem_transp_PIN-like"/>
</dbReference>
<protein>
    <submittedName>
        <fullName evidence="9">AEC family transporter</fullName>
    </submittedName>
</protein>
<dbReference type="Gene3D" id="1.20.1530.20">
    <property type="match status" value="1"/>
</dbReference>
<gene>
    <name evidence="9" type="ORF">QBE51_09735</name>
</gene>
<keyword evidence="4" id="KW-1003">Cell membrane</keyword>
<dbReference type="PANTHER" id="PTHR36838:SF1">
    <property type="entry name" value="SLR1864 PROTEIN"/>
    <property type="match status" value="1"/>
</dbReference>